<dbReference type="PROSITE" id="PS00070">
    <property type="entry name" value="ALDEHYDE_DEHYDR_CYS"/>
    <property type="match status" value="1"/>
</dbReference>
<dbReference type="InterPro" id="IPR016160">
    <property type="entry name" value="Ald_DH_CS_CYS"/>
</dbReference>
<dbReference type="PIRSF" id="PIRSF036492">
    <property type="entry name" value="ALDH"/>
    <property type="match status" value="1"/>
</dbReference>
<evidence type="ECO:0000256" key="5">
    <source>
        <dbReference type="PIRSR" id="PIRSR036492-1"/>
    </source>
</evidence>
<dbReference type="AlphaFoldDB" id="Q23YR9"/>
<dbReference type="GO" id="GO:0005737">
    <property type="term" value="C:cytoplasm"/>
    <property type="evidence" value="ECO:0007669"/>
    <property type="project" value="TreeGrafter"/>
</dbReference>
<dbReference type="FunFam" id="3.40.605.10:FF:000004">
    <property type="entry name" value="Aldehyde dehydrogenase"/>
    <property type="match status" value="1"/>
</dbReference>
<dbReference type="SUPFAM" id="SSF53720">
    <property type="entry name" value="ALDH-like"/>
    <property type="match status" value="1"/>
</dbReference>
<dbReference type="Gene3D" id="3.40.605.10">
    <property type="entry name" value="Aldehyde Dehydrogenase, Chain A, domain 1"/>
    <property type="match status" value="1"/>
</dbReference>
<evidence type="ECO:0000313" key="10">
    <source>
        <dbReference type="Proteomes" id="UP000009168"/>
    </source>
</evidence>
<dbReference type="PANTHER" id="PTHR43570:SF16">
    <property type="entry name" value="ALDEHYDE DEHYDROGENASE TYPE III, ISOFORM Q"/>
    <property type="match status" value="1"/>
</dbReference>
<dbReference type="OrthoDB" id="440325at2759"/>
<evidence type="ECO:0000313" key="9">
    <source>
        <dbReference type="EMBL" id="EAS01653.1"/>
    </source>
</evidence>
<dbReference type="InParanoid" id="Q23YR9"/>
<dbReference type="Proteomes" id="UP000009168">
    <property type="component" value="Unassembled WGS sequence"/>
</dbReference>
<dbReference type="GO" id="GO:0006081">
    <property type="term" value="P:aldehyde metabolic process"/>
    <property type="evidence" value="ECO:0007669"/>
    <property type="project" value="InterPro"/>
</dbReference>
<dbReference type="InterPro" id="IPR016162">
    <property type="entry name" value="Ald_DH_N"/>
</dbReference>
<proteinExistence type="inferred from homology"/>
<evidence type="ECO:0000256" key="3">
    <source>
        <dbReference type="ARBA" id="ARBA00023027"/>
    </source>
</evidence>
<evidence type="ECO:0000256" key="6">
    <source>
        <dbReference type="PROSITE-ProRule" id="PRU10007"/>
    </source>
</evidence>
<gene>
    <name evidence="9" type="ORF">TTHERM_01206390</name>
</gene>
<evidence type="ECO:0000259" key="8">
    <source>
        <dbReference type="Pfam" id="PF00171"/>
    </source>
</evidence>
<dbReference type="eggNOG" id="KOG2456">
    <property type="taxonomic scope" value="Eukaryota"/>
</dbReference>
<dbReference type="GeneID" id="7834778"/>
<keyword evidence="3" id="KW-0520">NAD</keyword>
<dbReference type="InterPro" id="IPR016163">
    <property type="entry name" value="Ald_DH_C"/>
</dbReference>
<feature type="domain" description="Aldehyde dehydrogenase" evidence="8">
    <location>
        <begin position="21"/>
        <end position="437"/>
    </location>
</feature>
<evidence type="ECO:0000256" key="7">
    <source>
        <dbReference type="RuleBase" id="RU003345"/>
    </source>
</evidence>
<dbReference type="Pfam" id="PF00171">
    <property type="entry name" value="Aldedh"/>
    <property type="match status" value="1"/>
</dbReference>
<dbReference type="EMBL" id="GG662558">
    <property type="protein sequence ID" value="EAS01653.1"/>
    <property type="molecule type" value="Genomic_DNA"/>
</dbReference>
<sequence length="519" mass="57967">MSVPQIQDDPSVIEPTFQELRQTFLSQKTKSLAYRKTQLRNLLRGLTEMEQEFHKALELDLKCSPFISFMTSYKITVSEIEHTLKNLDQWVKARPLDTTVLSGPAKTYLKPEPYGVALVMSAWNYPLFTAIPPFAQALAAGNCVVLKPSELAPHTSNCILKLFNNYMDKSAYRCIEGQVQVSINITKLPWGLIIFTGSPEKGKLVAKAASENLVPCILELGGKSPTVVDSDANLENAALRVTQGRFLNAGQTCVACDYLFVHKSIKAEFIKKLKEKIILFYGEDPQKSNDYNRIVNCQSTERLASLLNPEDHKGQIIIGGKFDISDKYIAPTLIDQPSLESRVMKEEIFGPILPILEFTDIQTVVQFINDRPNPLALYYFGSKHAQLFEEQTSSGSYSINDAIFQLTNPNLPFGGVGNSGSGKYHGLAGFDSCSHLKPVFNKLPINTFPFSARYPPYTETKQSTLKVLFATAQFNQSTGIKWSLAIIALIILSKFSFNSDLQQKARFLLSQLQTKFSNL</sequence>
<evidence type="ECO:0000256" key="1">
    <source>
        <dbReference type="ARBA" id="ARBA00009986"/>
    </source>
</evidence>
<accession>Q23YR9</accession>
<dbReference type="CDD" id="cd07087">
    <property type="entry name" value="ALDH_F3-13-14_CALDH-like"/>
    <property type="match status" value="1"/>
</dbReference>
<keyword evidence="2 4" id="KW-0560">Oxidoreductase</keyword>
<organism evidence="9 10">
    <name type="scientific">Tetrahymena thermophila (strain SB210)</name>
    <dbReference type="NCBI Taxonomy" id="312017"/>
    <lineage>
        <taxon>Eukaryota</taxon>
        <taxon>Sar</taxon>
        <taxon>Alveolata</taxon>
        <taxon>Ciliophora</taxon>
        <taxon>Intramacronucleata</taxon>
        <taxon>Oligohymenophorea</taxon>
        <taxon>Hymenostomatida</taxon>
        <taxon>Tetrahymenina</taxon>
        <taxon>Tetrahymenidae</taxon>
        <taxon>Tetrahymena</taxon>
    </lineage>
</organism>
<dbReference type="GO" id="GO:0004029">
    <property type="term" value="F:aldehyde dehydrogenase (NAD+) activity"/>
    <property type="evidence" value="ECO:0007669"/>
    <property type="project" value="TreeGrafter"/>
</dbReference>
<dbReference type="InterPro" id="IPR016161">
    <property type="entry name" value="Ald_DH/histidinol_DH"/>
</dbReference>
<feature type="active site" evidence="5 6">
    <location>
        <position position="219"/>
    </location>
</feature>
<dbReference type="InterPro" id="IPR015590">
    <property type="entry name" value="Aldehyde_DH_dom"/>
</dbReference>
<name>Q23YR9_TETTS</name>
<keyword evidence="10" id="KW-1185">Reference proteome</keyword>
<comment type="similarity">
    <text evidence="1 4 7">Belongs to the aldehyde dehydrogenase family.</text>
</comment>
<evidence type="ECO:0000256" key="4">
    <source>
        <dbReference type="PIRNR" id="PIRNR036492"/>
    </source>
</evidence>
<dbReference type="RefSeq" id="XP_001021898.1">
    <property type="nucleotide sequence ID" value="XM_001021898.1"/>
</dbReference>
<dbReference type="PROSITE" id="PS00687">
    <property type="entry name" value="ALDEHYDE_DEHYDR_GLU"/>
    <property type="match status" value="1"/>
</dbReference>
<dbReference type="STRING" id="312017.Q23YR9"/>
<dbReference type="InterPro" id="IPR029510">
    <property type="entry name" value="Ald_DH_CS_GLU"/>
</dbReference>
<feature type="active site" evidence="5">
    <location>
        <position position="253"/>
    </location>
</feature>
<dbReference type="HOGENOM" id="CLU_005391_3_0_1"/>
<dbReference type="FunFam" id="3.40.309.10:FF:000003">
    <property type="entry name" value="Aldehyde dehydrogenase"/>
    <property type="match status" value="1"/>
</dbReference>
<protein>
    <recommendedName>
        <fullName evidence="4">Aldehyde dehydrogenase</fullName>
    </recommendedName>
</protein>
<dbReference type="PANTHER" id="PTHR43570">
    <property type="entry name" value="ALDEHYDE DEHYDROGENASE"/>
    <property type="match status" value="1"/>
</dbReference>
<dbReference type="OMA" id="PLVAYWF"/>
<evidence type="ECO:0000256" key="2">
    <source>
        <dbReference type="ARBA" id="ARBA00023002"/>
    </source>
</evidence>
<reference evidence="10" key="1">
    <citation type="journal article" date="2006" name="PLoS Biol.">
        <title>Macronuclear genome sequence of the ciliate Tetrahymena thermophila, a model eukaryote.</title>
        <authorList>
            <person name="Eisen J.A."/>
            <person name="Coyne R.S."/>
            <person name="Wu M."/>
            <person name="Wu D."/>
            <person name="Thiagarajan M."/>
            <person name="Wortman J.R."/>
            <person name="Badger J.H."/>
            <person name="Ren Q."/>
            <person name="Amedeo P."/>
            <person name="Jones K.M."/>
            <person name="Tallon L.J."/>
            <person name="Delcher A.L."/>
            <person name="Salzberg S.L."/>
            <person name="Silva J.C."/>
            <person name="Haas B.J."/>
            <person name="Majoros W.H."/>
            <person name="Farzad M."/>
            <person name="Carlton J.M."/>
            <person name="Smith R.K. Jr."/>
            <person name="Garg J."/>
            <person name="Pearlman R.E."/>
            <person name="Karrer K.M."/>
            <person name="Sun L."/>
            <person name="Manning G."/>
            <person name="Elde N.C."/>
            <person name="Turkewitz A.P."/>
            <person name="Asai D.J."/>
            <person name="Wilkes D.E."/>
            <person name="Wang Y."/>
            <person name="Cai H."/>
            <person name="Collins K."/>
            <person name="Stewart B.A."/>
            <person name="Lee S.R."/>
            <person name="Wilamowska K."/>
            <person name="Weinberg Z."/>
            <person name="Ruzzo W.L."/>
            <person name="Wloga D."/>
            <person name="Gaertig J."/>
            <person name="Frankel J."/>
            <person name="Tsao C.-C."/>
            <person name="Gorovsky M.A."/>
            <person name="Keeling P.J."/>
            <person name="Waller R.F."/>
            <person name="Patron N.J."/>
            <person name="Cherry J.M."/>
            <person name="Stover N.A."/>
            <person name="Krieger C.J."/>
            <person name="del Toro C."/>
            <person name="Ryder H.F."/>
            <person name="Williamson S.C."/>
            <person name="Barbeau R.A."/>
            <person name="Hamilton E.P."/>
            <person name="Orias E."/>
        </authorList>
    </citation>
    <scope>NUCLEOTIDE SEQUENCE [LARGE SCALE GENOMIC DNA]</scope>
    <source>
        <strain evidence="10">SB210</strain>
    </source>
</reference>
<dbReference type="InterPro" id="IPR012394">
    <property type="entry name" value="Aldehyde_DH_NAD(P)"/>
</dbReference>
<dbReference type="Gene3D" id="3.40.309.10">
    <property type="entry name" value="Aldehyde Dehydrogenase, Chain A, domain 2"/>
    <property type="match status" value="1"/>
</dbReference>
<dbReference type="KEGG" id="tet:TTHERM_01206390"/>